<dbReference type="InterPro" id="IPR055965">
    <property type="entry name" value="DUF7543"/>
</dbReference>
<gene>
    <name evidence="1" type="ORF">SAMN05444271_10218</name>
</gene>
<dbReference type="AlphaFoldDB" id="A0A1H6RD29"/>
<proteinExistence type="predicted"/>
<dbReference type="OrthoDB" id="228403at2157"/>
<evidence type="ECO:0000313" key="1">
    <source>
        <dbReference type="EMBL" id="SEI52396.1"/>
    </source>
</evidence>
<protein>
    <submittedName>
        <fullName evidence="1">Uncharacterized protein</fullName>
    </submittedName>
</protein>
<dbReference type="Proteomes" id="UP000198888">
    <property type="component" value="Unassembled WGS sequence"/>
</dbReference>
<sequence length="80" mass="9410">MDWEQTTAEDGLEEWTRADDNASIRLRRRTDDQFAVRLDRLYQANEGRGYEYEVVENREAAEQLVDEWQAEAVPADETSE</sequence>
<dbReference type="EMBL" id="FNYR01000002">
    <property type="protein sequence ID" value="SEI52396.1"/>
    <property type="molecule type" value="Genomic_DNA"/>
</dbReference>
<name>A0A1H6RD29_9EURY</name>
<organism evidence="1 2">
    <name type="scientific">Halohasta litchfieldiae</name>
    <dbReference type="NCBI Taxonomy" id="1073996"/>
    <lineage>
        <taxon>Archaea</taxon>
        <taxon>Methanobacteriati</taxon>
        <taxon>Methanobacteriota</taxon>
        <taxon>Stenosarchaea group</taxon>
        <taxon>Halobacteria</taxon>
        <taxon>Halobacteriales</taxon>
        <taxon>Haloferacaceae</taxon>
        <taxon>Halohasta</taxon>
    </lineage>
</organism>
<accession>A0A2H4Q607</accession>
<reference evidence="1 2" key="1">
    <citation type="submission" date="2016-10" db="EMBL/GenBank/DDBJ databases">
        <authorList>
            <person name="de Groot N.N."/>
        </authorList>
    </citation>
    <scope>NUCLEOTIDE SEQUENCE [LARGE SCALE GENOMIC DNA]</scope>
    <source>
        <strain evidence="1 2">DSM 22187</strain>
    </source>
</reference>
<accession>A0A1H6RD29</accession>
<dbReference type="RefSeq" id="WP_089670796.1">
    <property type="nucleotide sequence ID" value="NZ_CP024845.1"/>
</dbReference>
<dbReference type="GeneID" id="35003874"/>
<keyword evidence="2" id="KW-1185">Reference proteome</keyword>
<evidence type="ECO:0000313" key="2">
    <source>
        <dbReference type="Proteomes" id="UP000198888"/>
    </source>
</evidence>
<dbReference type="KEGG" id="hae:halTADL_3106"/>
<dbReference type="Pfam" id="PF24399">
    <property type="entry name" value="DUF7543"/>
    <property type="match status" value="1"/>
</dbReference>